<evidence type="ECO:0000256" key="1">
    <source>
        <dbReference type="SAM" id="Phobius"/>
    </source>
</evidence>
<gene>
    <name evidence="2" type="ORF">MKO06_09265</name>
</gene>
<feature type="transmembrane region" description="Helical" evidence="1">
    <location>
        <begin position="81"/>
        <end position="100"/>
    </location>
</feature>
<keyword evidence="1" id="KW-1133">Transmembrane helix</keyword>
<protein>
    <submittedName>
        <fullName evidence="2">Uncharacterized protein</fullName>
    </submittedName>
</protein>
<dbReference type="RefSeq" id="WP_241551903.1">
    <property type="nucleotide sequence ID" value="NZ_JANCNS010000002.1"/>
</dbReference>
<comment type="caution">
    <text evidence="2">The sequence shown here is derived from an EMBL/GenBank/DDBJ whole genome shotgun (WGS) entry which is preliminary data.</text>
</comment>
<evidence type="ECO:0000313" key="3">
    <source>
        <dbReference type="Proteomes" id="UP001155280"/>
    </source>
</evidence>
<accession>A0A9X2I312</accession>
<name>A0A9X2I312_9FLAO</name>
<keyword evidence="3" id="KW-1185">Reference proteome</keyword>
<reference evidence="2" key="1">
    <citation type="submission" date="2022-07" db="EMBL/GenBank/DDBJ databases">
        <title>Gramela sediminis sp. nov., isolated from deep-sea sediment of the Indian Ocean.</title>
        <authorList>
            <person name="Shi H."/>
        </authorList>
    </citation>
    <scope>NUCLEOTIDE SEQUENCE</scope>
    <source>
        <strain evidence="2">GC03-9</strain>
    </source>
</reference>
<evidence type="ECO:0000313" key="2">
    <source>
        <dbReference type="EMBL" id="MCP9200096.1"/>
    </source>
</evidence>
<proteinExistence type="predicted"/>
<dbReference type="Proteomes" id="UP001155280">
    <property type="component" value="Unassembled WGS sequence"/>
</dbReference>
<dbReference type="AlphaFoldDB" id="A0A9X2I312"/>
<sequence>MKTNNSKYQDKSGFRVPEDYFESFDARMMDRLKENSSFELPDTARPFKVPAGYFDDLESRILDKSRQQPKGRVINLFRSEYLYYAAAVAAIFILMLGNFYKVETTEELGWDDIEISVMENYIDEGYEMGYIDLNTFDHSEFISEDGTLIDDSDFENVSTQDALDYLDENLEDPTYILE</sequence>
<keyword evidence="1" id="KW-0812">Transmembrane</keyword>
<dbReference type="EMBL" id="JANCNS010000002">
    <property type="protein sequence ID" value="MCP9200096.1"/>
    <property type="molecule type" value="Genomic_DNA"/>
</dbReference>
<keyword evidence="1" id="KW-0472">Membrane</keyword>
<organism evidence="2 3">
    <name type="scientific">Christiangramia oceanisediminis</name>
    <dbReference type="NCBI Taxonomy" id="2920386"/>
    <lineage>
        <taxon>Bacteria</taxon>
        <taxon>Pseudomonadati</taxon>
        <taxon>Bacteroidota</taxon>
        <taxon>Flavobacteriia</taxon>
        <taxon>Flavobacteriales</taxon>
        <taxon>Flavobacteriaceae</taxon>
        <taxon>Christiangramia</taxon>
    </lineage>
</organism>